<dbReference type="PANTHER" id="PTHR35895:SF1">
    <property type="entry name" value="LIPID-BINDING SERUM GLYCOPROTEIN C-TERMINAL DOMAIN-CONTAINING PROTEIN"/>
    <property type="match status" value="1"/>
</dbReference>
<name>A0A9P6M4N9_MORAP</name>
<reference evidence="2" key="1">
    <citation type="journal article" date="2020" name="Fungal Divers.">
        <title>Resolving the Mortierellaceae phylogeny through synthesis of multi-gene phylogenetics and phylogenomics.</title>
        <authorList>
            <person name="Vandepol N."/>
            <person name="Liber J."/>
            <person name="Desiro A."/>
            <person name="Na H."/>
            <person name="Kennedy M."/>
            <person name="Barry K."/>
            <person name="Grigoriev I.V."/>
            <person name="Miller A.N."/>
            <person name="O'Donnell K."/>
            <person name="Stajich J.E."/>
            <person name="Bonito G."/>
        </authorList>
    </citation>
    <scope>NUCLEOTIDE SEQUENCE</scope>
    <source>
        <strain evidence="2">CK1249</strain>
    </source>
</reference>
<dbReference type="AlphaFoldDB" id="A0A9P6M4N9"/>
<gene>
    <name evidence="2" type="ORF">BGZ70_004421</name>
</gene>
<accession>A0A9P6M4N9</accession>
<evidence type="ECO:0000256" key="1">
    <source>
        <dbReference type="SAM" id="SignalP"/>
    </source>
</evidence>
<evidence type="ECO:0000313" key="2">
    <source>
        <dbReference type="EMBL" id="KAF9965624.1"/>
    </source>
</evidence>
<organism evidence="2 3">
    <name type="scientific">Mortierella alpina</name>
    <name type="common">Oleaginous fungus</name>
    <name type="synonym">Mortierella renispora</name>
    <dbReference type="NCBI Taxonomy" id="64518"/>
    <lineage>
        <taxon>Eukaryota</taxon>
        <taxon>Fungi</taxon>
        <taxon>Fungi incertae sedis</taxon>
        <taxon>Mucoromycota</taxon>
        <taxon>Mortierellomycotina</taxon>
        <taxon>Mortierellomycetes</taxon>
        <taxon>Mortierellales</taxon>
        <taxon>Mortierellaceae</taxon>
        <taxon>Mortierella</taxon>
    </lineage>
</organism>
<keyword evidence="3" id="KW-1185">Reference proteome</keyword>
<dbReference type="InterPro" id="IPR022185">
    <property type="entry name" value="DUF3712"/>
</dbReference>
<proteinExistence type="predicted"/>
<dbReference type="EMBL" id="JAAAHY010000235">
    <property type="protein sequence ID" value="KAF9965624.1"/>
    <property type="molecule type" value="Genomic_DNA"/>
</dbReference>
<dbReference type="Proteomes" id="UP000738359">
    <property type="component" value="Unassembled WGS sequence"/>
</dbReference>
<feature type="signal peptide" evidence="1">
    <location>
        <begin position="1"/>
        <end position="20"/>
    </location>
</feature>
<evidence type="ECO:0000313" key="3">
    <source>
        <dbReference type="Proteomes" id="UP000738359"/>
    </source>
</evidence>
<dbReference type="InterPro" id="IPR046368">
    <property type="entry name" value="Tag1"/>
</dbReference>
<sequence length="480" mass="50667">MRICLKVVALGAVVASLAAAIPVEKRDAATDKIINTGLIKSISINQMSMDFTPANPWTPITSSNSVVATMLALPGISLPIDNIRQHIILVDNNVQIGNIETPWSSAKVSGSTLTTSFPSTTLSVFNDAHAAFSSFISALSTKASHPVTLQGAVDAQLNLGVFGRMTIPGIGFKTTVVFDGLNNLSQMKFLYLIDTNFDTPNFIYMTTIINIINPSKLSLKLGDVSFSTATAGGYVGVSSIKNLNLIPGNNYVLSSTGLDLSYPAAVDFLTNLGNADGVLSLTGFAKSSANVALNAGLAAVKSPLVVPKNFEGAIMSQAPYKNWSLKTLPSTNSDFLVEITATFQSPYYGFPIQMVSASDEGQDNFATVGSIPSGSGINRLFTFLNNLTFSVSGSGSVTVAFKVALTGPFDASSKAAWQDLVNYGTANKYIPINLSSMIAKIIVNNDGINRFVDWSSFAAGLEDIKLAVGPDFASIMKAFP</sequence>
<protein>
    <submittedName>
        <fullName evidence="2">Uncharacterized protein</fullName>
    </submittedName>
</protein>
<feature type="chain" id="PRO_5040478900" evidence="1">
    <location>
        <begin position="21"/>
        <end position="480"/>
    </location>
</feature>
<dbReference type="OrthoDB" id="10039566at2759"/>
<dbReference type="PANTHER" id="PTHR35895">
    <property type="entry name" value="CHROMOSOME 16, WHOLE GENOME SHOTGUN SEQUENCE"/>
    <property type="match status" value="1"/>
</dbReference>
<comment type="caution">
    <text evidence="2">The sequence shown here is derived from an EMBL/GenBank/DDBJ whole genome shotgun (WGS) entry which is preliminary data.</text>
</comment>
<dbReference type="Pfam" id="PF12505">
    <property type="entry name" value="DUF3712"/>
    <property type="match status" value="1"/>
</dbReference>
<dbReference type="GO" id="GO:0000329">
    <property type="term" value="C:fungal-type vacuole membrane"/>
    <property type="evidence" value="ECO:0007669"/>
    <property type="project" value="InterPro"/>
</dbReference>
<keyword evidence="1" id="KW-0732">Signal</keyword>